<dbReference type="FunFam" id="3.40.50.2300:FF:000001">
    <property type="entry name" value="DNA-binding response regulator PhoB"/>
    <property type="match status" value="1"/>
</dbReference>
<dbReference type="InterPro" id="IPR016032">
    <property type="entry name" value="Sig_transdc_resp-reg_C-effctor"/>
</dbReference>
<keyword evidence="4 7" id="KW-0238">DNA-binding</keyword>
<sequence>MTVTTQAKILIVEDEIKLANVLAKYFEQMGYQVELIHHGAQVMGYFSSNHVDLIILDLGLPGQDGLSLCKAIRAQSEVPIMMTTARVEEIDRLLGLELGADDYICKPYSPREVCARAKAVLRRVQPSTNNETSHHWHLNENQLSVSFAQVEVQLTAVEFGLLATMVAKPNRIFSRDSLMHAAYSDDRIVSHRTIDSHIKKLRKKLEQLPTSENKLHSVYGVGYKYGI</sequence>
<dbReference type="InterPro" id="IPR036388">
    <property type="entry name" value="WH-like_DNA-bd_sf"/>
</dbReference>
<dbReference type="SMART" id="SM00862">
    <property type="entry name" value="Trans_reg_C"/>
    <property type="match status" value="1"/>
</dbReference>
<evidence type="ECO:0000313" key="11">
    <source>
        <dbReference type="Proteomes" id="UP000037600"/>
    </source>
</evidence>
<evidence type="ECO:0000313" key="10">
    <source>
        <dbReference type="EMBL" id="KMT66227.1"/>
    </source>
</evidence>
<dbReference type="InterPro" id="IPR011006">
    <property type="entry name" value="CheY-like_superfamily"/>
</dbReference>
<dbReference type="Gene3D" id="3.40.50.2300">
    <property type="match status" value="1"/>
</dbReference>
<dbReference type="InterPro" id="IPR001789">
    <property type="entry name" value="Sig_transdc_resp-reg_receiver"/>
</dbReference>
<evidence type="ECO:0000256" key="1">
    <source>
        <dbReference type="ARBA" id="ARBA00022553"/>
    </source>
</evidence>
<dbReference type="CDD" id="cd00383">
    <property type="entry name" value="trans_reg_C"/>
    <property type="match status" value="1"/>
</dbReference>
<evidence type="ECO:0000256" key="2">
    <source>
        <dbReference type="ARBA" id="ARBA00023012"/>
    </source>
</evidence>
<dbReference type="Pfam" id="PF00072">
    <property type="entry name" value="Response_reg"/>
    <property type="match status" value="1"/>
</dbReference>
<dbReference type="GO" id="GO:0032993">
    <property type="term" value="C:protein-DNA complex"/>
    <property type="evidence" value="ECO:0007669"/>
    <property type="project" value="TreeGrafter"/>
</dbReference>
<dbReference type="SUPFAM" id="SSF52172">
    <property type="entry name" value="CheY-like"/>
    <property type="match status" value="1"/>
</dbReference>
<dbReference type="SUPFAM" id="SSF46894">
    <property type="entry name" value="C-terminal effector domain of the bipartite response regulators"/>
    <property type="match status" value="1"/>
</dbReference>
<dbReference type="AlphaFoldDB" id="A0A0J8GU06"/>
<dbReference type="InterPro" id="IPR001867">
    <property type="entry name" value="OmpR/PhoB-type_DNA-bd"/>
</dbReference>
<dbReference type="RefSeq" id="WP_048690178.1">
    <property type="nucleotide sequence ID" value="NZ_KQ130484.1"/>
</dbReference>
<keyword evidence="2" id="KW-0902">Two-component regulatory system</keyword>
<dbReference type="GO" id="GO:0005829">
    <property type="term" value="C:cytosol"/>
    <property type="evidence" value="ECO:0007669"/>
    <property type="project" value="TreeGrafter"/>
</dbReference>
<dbReference type="InterPro" id="IPR039420">
    <property type="entry name" value="WalR-like"/>
</dbReference>
<comment type="caution">
    <text evidence="10">The sequence shown here is derived from an EMBL/GenBank/DDBJ whole genome shotgun (WGS) entry which is preliminary data.</text>
</comment>
<dbReference type="PANTHER" id="PTHR48111">
    <property type="entry name" value="REGULATOR OF RPOS"/>
    <property type="match status" value="1"/>
</dbReference>
<dbReference type="GO" id="GO:0000976">
    <property type="term" value="F:transcription cis-regulatory region binding"/>
    <property type="evidence" value="ECO:0007669"/>
    <property type="project" value="TreeGrafter"/>
</dbReference>
<dbReference type="EMBL" id="LAZL01000005">
    <property type="protein sequence ID" value="KMT66227.1"/>
    <property type="molecule type" value="Genomic_DNA"/>
</dbReference>
<protein>
    <submittedName>
        <fullName evidence="10">Transcriptional regulator</fullName>
    </submittedName>
</protein>
<keyword evidence="11" id="KW-1185">Reference proteome</keyword>
<dbReference type="GO" id="GO:0006355">
    <property type="term" value="P:regulation of DNA-templated transcription"/>
    <property type="evidence" value="ECO:0007669"/>
    <property type="project" value="InterPro"/>
</dbReference>
<proteinExistence type="predicted"/>
<reference evidence="10 11" key="1">
    <citation type="submission" date="2015-04" db="EMBL/GenBank/DDBJ databases">
        <title>Draft Genome Sequence of the Novel Agar-Digesting Marine Bacterium Q1.</title>
        <authorList>
            <person name="Li Y."/>
            <person name="Li D."/>
            <person name="Chen G."/>
            <person name="Du Z."/>
        </authorList>
    </citation>
    <scope>NUCLEOTIDE SEQUENCE [LARGE SCALE GENOMIC DNA]</scope>
    <source>
        <strain evidence="10 11">Q1</strain>
    </source>
</reference>
<dbReference type="Pfam" id="PF00486">
    <property type="entry name" value="Trans_reg_C"/>
    <property type="match status" value="1"/>
</dbReference>
<dbReference type="Gene3D" id="6.10.250.690">
    <property type="match status" value="1"/>
</dbReference>
<evidence type="ECO:0000256" key="6">
    <source>
        <dbReference type="PROSITE-ProRule" id="PRU00169"/>
    </source>
</evidence>
<feature type="DNA-binding region" description="OmpR/PhoB-type" evidence="7">
    <location>
        <begin position="127"/>
        <end position="227"/>
    </location>
</feature>
<dbReference type="OrthoDB" id="9802426at2"/>
<dbReference type="Gene3D" id="1.10.10.10">
    <property type="entry name" value="Winged helix-like DNA-binding domain superfamily/Winged helix DNA-binding domain"/>
    <property type="match status" value="1"/>
</dbReference>
<feature type="domain" description="Response regulatory" evidence="8">
    <location>
        <begin position="8"/>
        <end position="121"/>
    </location>
</feature>
<evidence type="ECO:0000259" key="9">
    <source>
        <dbReference type="PROSITE" id="PS51755"/>
    </source>
</evidence>
<keyword evidence="1 6" id="KW-0597">Phosphoprotein</keyword>
<organism evidence="10 11">
    <name type="scientific">Catenovulum maritimum</name>
    <dbReference type="NCBI Taxonomy" id="1513271"/>
    <lineage>
        <taxon>Bacteria</taxon>
        <taxon>Pseudomonadati</taxon>
        <taxon>Pseudomonadota</taxon>
        <taxon>Gammaproteobacteria</taxon>
        <taxon>Alteromonadales</taxon>
        <taxon>Alteromonadaceae</taxon>
        <taxon>Catenovulum</taxon>
    </lineage>
</organism>
<keyword evidence="3" id="KW-0805">Transcription regulation</keyword>
<evidence type="ECO:0000259" key="8">
    <source>
        <dbReference type="PROSITE" id="PS50110"/>
    </source>
</evidence>
<gene>
    <name evidence="10" type="ORF">XM47_04305</name>
</gene>
<feature type="modified residue" description="4-aspartylphosphate" evidence="6">
    <location>
        <position position="57"/>
    </location>
</feature>
<dbReference type="Proteomes" id="UP000037600">
    <property type="component" value="Unassembled WGS sequence"/>
</dbReference>
<dbReference type="STRING" id="1513271.XM47_04305"/>
<feature type="domain" description="OmpR/PhoB-type" evidence="9">
    <location>
        <begin position="127"/>
        <end position="227"/>
    </location>
</feature>
<dbReference type="PATRIC" id="fig|1513271.3.peg.891"/>
<evidence type="ECO:0000256" key="5">
    <source>
        <dbReference type="ARBA" id="ARBA00023163"/>
    </source>
</evidence>
<dbReference type="GO" id="GO:0000156">
    <property type="term" value="F:phosphorelay response regulator activity"/>
    <property type="evidence" value="ECO:0007669"/>
    <property type="project" value="TreeGrafter"/>
</dbReference>
<dbReference type="SMART" id="SM00448">
    <property type="entry name" value="REC"/>
    <property type="match status" value="1"/>
</dbReference>
<evidence type="ECO:0000256" key="4">
    <source>
        <dbReference type="ARBA" id="ARBA00023125"/>
    </source>
</evidence>
<keyword evidence="5" id="KW-0804">Transcription</keyword>
<dbReference type="PROSITE" id="PS50110">
    <property type="entry name" value="RESPONSE_REGULATORY"/>
    <property type="match status" value="1"/>
</dbReference>
<evidence type="ECO:0000256" key="3">
    <source>
        <dbReference type="ARBA" id="ARBA00023015"/>
    </source>
</evidence>
<evidence type="ECO:0000256" key="7">
    <source>
        <dbReference type="PROSITE-ProRule" id="PRU01091"/>
    </source>
</evidence>
<name>A0A0J8GU06_9ALTE</name>
<accession>A0A0J8GU06</accession>
<dbReference type="PROSITE" id="PS51755">
    <property type="entry name" value="OMPR_PHOB"/>
    <property type="match status" value="1"/>
</dbReference>
<dbReference type="PANTHER" id="PTHR48111:SF59">
    <property type="entry name" value="TRANSCRIPTIONAL REGULATORY PROTEIN BAER"/>
    <property type="match status" value="1"/>
</dbReference>